<evidence type="ECO:0008006" key="3">
    <source>
        <dbReference type="Google" id="ProtNLM"/>
    </source>
</evidence>
<dbReference type="Proteomes" id="UP000464053">
    <property type="component" value="Chromosome"/>
</dbReference>
<evidence type="ECO:0000313" key="2">
    <source>
        <dbReference type="Proteomes" id="UP000464053"/>
    </source>
</evidence>
<name>A0A6P1Q4Z2_9GAMM</name>
<dbReference type="PIRSF" id="PIRSF020736">
    <property type="entry name" value="MiaE"/>
    <property type="match status" value="1"/>
</dbReference>
<reference evidence="1 2" key="1">
    <citation type="submission" date="2018-03" db="EMBL/GenBank/DDBJ databases">
        <title>Pantoea intestinalis SRCM103226 isolated form the mealworm.</title>
        <authorList>
            <person name="Jeong D.-Y."/>
            <person name="Kim J.W."/>
        </authorList>
    </citation>
    <scope>NUCLEOTIDE SEQUENCE [LARGE SCALE GENOMIC DNA]</scope>
    <source>
        <strain evidence="1 2">SRCM103226</strain>
    </source>
</reference>
<dbReference type="EMBL" id="CP028271">
    <property type="protein sequence ID" value="QHM73733.1"/>
    <property type="molecule type" value="Genomic_DNA"/>
</dbReference>
<gene>
    <name evidence="1" type="ORF">C7M51_04090</name>
</gene>
<dbReference type="KEGG" id="mint:C7M51_04090"/>
<proteinExistence type="predicted"/>
<sequence>MDAARSINRSYVMNYTDLLAPVHQFLHCRTPQLWIDEARKAEHLPLLLTDHMICELKAAQTATWLIRKYVADKPSGDAMLAWLQPYEAFIHREDRDSGFIEAHKNLSKRIIARNDIPWGDELLDKMVLLIKEELHHFYQVWEIMQARNIPYRKISASRYAKGLMREVTTHEPLTLVDKLICGAYIEARSCERFASLAPYLDEELARFYLSLLRSEARHYQDYLALAARIAPFDISARVRLIGETEARLIQEPDNELRFHSGVPAWRLTQ</sequence>
<dbReference type="Pfam" id="PF06175">
    <property type="entry name" value="MiaE"/>
    <property type="match status" value="1"/>
</dbReference>
<dbReference type="GO" id="GO:0006400">
    <property type="term" value="P:tRNA modification"/>
    <property type="evidence" value="ECO:0007669"/>
    <property type="project" value="InterPro"/>
</dbReference>
<dbReference type="NCBIfam" id="NF047790">
    <property type="entry name" value="tRNAmsioHdxaseMiaE"/>
    <property type="match status" value="1"/>
</dbReference>
<dbReference type="InterPro" id="IPR010386">
    <property type="entry name" value="tRNA-Hydrxlase_MiaE"/>
</dbReference>
<dbReference type="InterPro" id="IPR009078">
    <property type="entry name" value="Ferritin-like_SF"/>
</dbReference>
<organism evidence="1 2">
    <name type="scientific">Mixta intestinalis</name>
    <dbReference type="NCBI Taxonomy" id="1615494"/>
    <lineage>
        <taxon>Bacteria</taxon>
        <taxon>Pseudomonadati</taxon>
        <taxon>Pseudomonadota</taxon>
        <taxon>Gammaproteobacteria</taxon>
        <taxon>Enterobacterales</taxon>
        <taxon>Erwiniaceae</taxon>
        <taxon>Mixta</taxon>
    </lineage>
</organism>
<dbReference type="Gene3D" id="1.20.1260.10">
    <property type="match status" value="1"/>
</dbReference>
<protein>
    <recommendedName>
        <fullName evidence="3">tRNA-(MS[2]IO[6]A)-hydroxylase (MiaE)</fullName>
    </recommendedName>
</protein>
<dbReference type="GO" id="GO:0045301">
    <property type="term" value="F:tRNA 2-(methylsulfanyl)-N(6)-isopentenyladenosine(37) hydroxylase activity"/>
    <property type="evidence" value="ECO:0007669"/>
    <property type="project" value="InterPro"/>
</dbReference>
<dbReference type="PANTHER" id="PTHR42637:SF1">
    <property type="entry name" value="TRNA 2-(METHYLSULFANYL)-N(6)-ISOPENTENYLADENOSINE(37) HYDROXYLASE"/>
    <property type="match status" value="1"/>
</dbReference>
<dbReference type="SUPFAM" id="SSF47240">
    <property type="entry name" value="Ferritin-like"/>
    <property type="match status" value="1"/>
</dbReference>
<evidence type="ECO:0000313" key="1">
    <source>
        <dbReference type="EMBL" id="QHM73733.1"/>
    </source>
</evidence>
<dbReference type="InterPro" id="IPR012347">
    <property type="entry name" value="Ferritin-like"/>
</dbReference>
<dbReference type="AlphaFoldDB" id="A0A6P1Q4Z2"/>
<keyword evidence="2" id="KW-1185">Reference proteome</keyword>
<accession>A0A6P1Q4Z2</accession>
<dbReference type="PANTHER" id="PTHR42637">
    <property type="entry name" value="TRNA-(MS[2]IO[6]A)-HYDROXYLASE"/>
    <property type="match status" value="1"/>
</dbReference>